<gene>
    <name evidence="3" type="ORF">CARUB_v10025595mg</name>
</gene>
<dbReference type="Gene3D" id="3.40.50.300">
    <property type="entry name" value="P-loop containing nucleotide triphosphate hydrolases"/>
    <property type="match status" value="1"/>
</dbReference>
<dbReference type="InterPro" id="IPR027417">
    <property type="entry name" value="P-loop_NTPase"/>
</dbReference>
<dbReference type="SUPFAM" id="SSF52200">
    <property type="entry name" value="Toll/Interleukin receptor TIR domain"/>
    <property type="match status" value="1"/>
</dbReference>
<dbReference type="SMART" id="SM00255">
    <property type="entry name" value="TIR"/>
    <property type="match status" value="1"/>
</dbReference>
<dbReference type="AlphaFoldDB" id="R0HHZ0"/>
<dbReference type="KEGG" id="crb:17889194"/>
<reference evidence="4" key="1">
    <citation type="journal article" date="2013" name="Nat. Genet.">
        <title>The Capsella rubella genome and the genomic consequences of rapid mating system evolution.</title>
        <authorList>
            <person name="Slotte T."/>
            <person name="Hazzouri K.M."/>
            <person name="Agren J.A."/>
            <person name="Koenig D."/>
            <person name="Maumus F."/>
            <person name="Guo Y.L."/>
            <person name="Steige K."/>
            <person name="Platts A.E."/>
            <person name="Escobar J.S."/>
            <person name="Newman L.K."/>
            <person name="Wang W."/>
            <person name="Mandakova T."/>
            <person name="Vello E."/>
            <person name="Smith L.M."/>
            <person name="Henz S.R."/>
            <person name="Steffen J."/>
            <person name="Takuno S."/>
            <person name="Brandvain Y."/>
            <person name="Coop G."/>
            <person name="Andolfatto P."/>
            <person name="Hu T.T."/>
            <person name="Blanchette M."/>
            <person name="Clark R.M."/>
            <person name="Quesneville H."/>
            <person name="Nordborg M."/>
            <person name="Gaut B.S."/>
            <person name="Lysak M.A."/>
            <person name="Jenkins J."/>
            <person name="Grimwood J."/>
            <person name="Chapman J."/>
            <person name="Prochnik S."/>
            <person name="Shu S."/>
            <person name="Rokhsar D."/>
            <person name="Schmutz J."/>
            <person name="Weigel D."/>
            <person name="Wright S.I."/>
        </authorList>
    </citation>
    <scope>NUCLEOTIDE SEQUENCE [LARGE SCALE GENOMIC DNA]</scope>
    <source>
        <strain evidence="4">cv. Monte Gargano</strain>
    </source>
</reference>
<dbReference type="EMBL" id="KB870808">
    <property type="protein sequence ID" value="EOA29314.1"/>
    <property type="molecule type" value="Genomic_DNA"/>
</dbReference>
<protein>
    <recommendedName>
        <fullName evidence="2">TIR domain-containing protein</fullName>
    </recommendedName>
</protein>
<proteinExistence type="predicted"/>
<evidence type="ECO:0000256" key="1">
    <source>
        <dbReference type="ARBA" id="ARBA00023027"/>
    </source>
</evidence>
<dbReference type="Proteomes" id="UP000029121">
    <property type="component" value="Unassembled WGS sequence"/>
</dbReference>
<dbReference type="SUPFAM" id="SSF52540">
    <property type="entry name" value="P-loop containing nucleoside triphosphate hydrolases"/>
    <property type="match status" value="1"/>
</dbReference>
<dbReference type="InterPro" id="IPR000157">
    <property type="entry name" value="TIR_dom"/>
</dbReference>
<dbReference type="STRING" id="81985.R0HHZ0"/>
<dbReference type="GO" id="GO:0006952">
    <property type="term" value="P:defense response"/>
    <property type="evidence" value="ECO:0007669"/>
    <property type="project" value="InterPro"/>
</dbReference>
<feature type="domain" description="TIR" evidence="2">
    <location>
        <begin position="9"/>
        <end position="177"/>
    </location>
</feature>
<dbReference type="PANTHER" id="PTHR11017:SF570">
    <property type="entry name" value="DISEASE RESISTANCE PROTEIN (TIR-NBS CLASS)-RELATED"/>
    <property type="match status" value="1"/>
</dbReference>
<dbReference type="Pfam" id="PF01582">
    <property type="entry name" value="TIR"/>
    <property type="match status" value="1"/>
</dbReference>
<dbReference type="InterPro" id="IPR044974">
    <property type="entry name" value="Disease_R_plants"/>
</dbReference>
<evidence type="ECO:0000313" key="3">
    <source>
        <dbReference type="EMBL" id="EOA29314.1"/>
    </source>
</evidence>
<organism evidence="3 4">
    <name type="scientific">Capsella rubella</name>
    <dbReference type="NCBI Taxonomy" id="81985"/>
    <lineage>
        <taxon>Eukaryota</taxon>
        <taxon>Viridiplantae</taxon>
        <taxon>Streptophyta</taxon>
        <taxon>Embryophyta</taxon>
        <taxon>Tracheophyta</taxon>
        <taxon>Spermatophyta</taxon>
        <taxon>Magnoliopsida</taxon>
        <taxon>eudicotyledons</taxon>
        <taxon>Gunneridae</taxon>
        <taxon>Pentapetalae</taxon>
        <taxon>rosids</taxon>
        <taxon>malvids</taxon>
        <taxon>Brassicales</taxon>
        <taxon>Brassicaceae</taxon>
        <taxon>Camelineae</taxon>
        <taxon>Capsella</taxon>
    </lineage>
</organism>
<evidence type="ECO:0000259" key="2">
    <source>
        <dbReference type="PROSITE" id="PS50104"/>
    </source>
</evidence>
<dbReference type="PANTHER" id="PTHR11017">
    <property type="entry name" value="LEUCINE-RICH REPEAT-CONTAINING PROTEIN"/>
    <property type="match status" value="1"/>
</dbReference>
<accession>R0HHZ0</accession>
<keyword evidence="4" id="KW-1185">Reference proteome</keyword>
<dbReference type="PROSITE" id="PS50104">
    <property type="entry name" value="TIR"/>
    <property type="match status" value="1"/>
</dbReference>
<dbReference type="FunFam" id="3.40.50.10140:FF:000007">
    <property type="entry name" value="Disease resistance protein (TIR-NBS-LRR class)"/>
    <property type="match status" value="1"/>
</dbReference>
<evidence type="ECO:0000313" key="4">
    <source>
        <dbReference type="Proteomes" id="UP000029121"/>
    </source>
</evidence>
<dbReference type="Gene3D" id="3.40.50.10140">
    <property type="entry name" value="Toll/interleukin-1 receptor homology (TIR) domain"/>
    <property type="match status" value="1"/>
</dbReference>
<dbReference type="GO" id="GO:0007165">
    <property type="term" value="P:signal transduction"/>
    <property type="evidence" value="ECO:0007669"/>
    <property type="project" value="InterPro"/>
</dbReference>
<keyword evidence="1" id="KW-0520">NAD</keyword>
<sequence length="350" mass="40557">MSETEVTLQKFDVFLSFNGDDTGRNFISFLFTELIKKNVKIPPFKYDRQISPELERISPELERAIGGSRFAVVVVSENYSASPWCLEELVKVMEFVREGSITVIPVFYDVDPCHVRRQIGKVAEHFKMHEGREDHEKVLFWRQALKDLGNVSGICSSKWEDDSKIVDKITELISKNLMIDTTRINGSDLQGIYAHMKAFNRLLNLSSKKSVRVIGIWERGSKKRSVLAKFVYQNIHQHFESHFFLESEKMVYKDRHMLHLFEERMSQLRVKNKKVLLVADDIKKLEQFDALADNFNNFGPGSIVIITTQDKQVLSSSGINLVYEVEFQRFLEVHGHFRQLAFKEKDISAA</sequence>
<dbReference type="OrthoDB" id="1397571at2759"/>
<dbReference type="InterPro" id="IPR035897">
    <property type="entry name" value="Toll_tir_struct_dom_sf"/>
</dbReference>
<name>R0HHZ0_9BRAS</name>